<feature type="region of interest" description="Disordered" evidence="1">
    <location>
        <begin position="1"/>
        <end position="26"/>
    </location>
</feature>
<dbReference type="Proteomes" id="UP000070700">
    <property type="component" value="Unassembled WGS sequence"/>
</dbReference>
<protein>
    <submittedName>
        <fullName evidence="2">Uncharacterized protein</fullName>
    </submittedName>
</protein>
<dbReference type="InParanoid" id="A0A194XCN7"/>
<proteinExistence type="predicted"/>
<dbReference type="KEGG" id="psco:LY89DRAFT_33551"/>
<name>A0A194XCN7_MOLSC</name>
<dbReference type="AlphaFoldDB" id="A0A194XCN7"/>
<accession>A0A194XCN7</accession>
<keyword evidence="3" id="KW-1185">Reference proteome</keyword>
<feature type="region of interest" description="Disordered" evidence="1">
    <location>
        <begin position="117"/>
        <end position="151"/>
    </location>
</feature>
<reference evidence="2 3" key="1">
    <citation type="submission" date="2015-10" db="EMBL/GenBank/DDBJ databases">
        <title>Full genome of DAOMC 229536 Phialocephala scopiformis, a fungal endophyte of spruce producing the potent anti-insectan compound rugulosin.</title>
        <authorList>
            <consortium name="DOE Joint Genome Institute"/>
            <person name="Walker A.K."/>
            <person name="Frasz S.L."/>
            <person name="Seifert K.A."/>
            <person name="Miller J.D."/>
            <person name="Mondo S.J."/>
            <person name="Labutti K."/>
            <person name="Lipzen A."/>
            <person name="Dockter R."/>
            <person name="Kennedy M."/>
            <person name="Grigoriev I.V."/>
            <person name="Spatafora J.W."/>
        </authorList>
    </citation>
    <scope>NUCLEOTIDE SEQUENCE [LARGE SCALE GENOMIC DNA]</scope>
    <source>
        <strain evidence="2 3">CBS 120377</strain>
    </source>
</reference>
<evidence type="ECO:0000313" key="3">
    <source>
        <dbReference type="Proteomes" id="UP000070700"/>
    </source>
</evidence>
<dbReference type="EMBL" id="KQ947413">
    <property type="protein sequence ID" value="KUJ17938.1"/>
    <property type="molecule type" value="Genomic_DNA"/>
</dbReference>
<feature type="compositionally biased region" description="Basic and acidic residues" evidence="1">
    <location>
        <begin position="12"/>
        <end position="25"/>
    </location>
</feature>
<gene>
    <name evidence="2" type="ORF">LY89DRAFT_33551</name>
</gene>
<organism evidence="2 3">
    <name type="scientific">Mollisia scopiformis</name>
    <name type="common">Conifer needle endophyte fungus</name>
    <name type="synonym">Phialocephala scopiformis</name>
    <dbReference type="NCBI Taxonomy" id="149040"/>
    <lineage>
        <taxon>Eukaryota</taxon>
        <taxon>Fungi</taxon>
        <taxon>Dikarya</taxon>
        <taxon>Ascomycota</taxon>
        <taxon>Pezizomycotina</taxon>
        <taxon>Leotiomycetes</taxon>
        <taxon>Helotiales</taxon>
        <taxon>Mollisiaceae</taxon>
        <taxon>Mollisia</taxon>
    </lineage>
</organism>
<evidence type="ECO:0000256" key="1">
    <source>
        <dbReference type="SAM" id="MobiDB-lite"/>
    </source>
</evidence>
<dbReference type="RefSeq" id="XP_018072293.1">
    <property type="nucleotide sequence ID" value="XM_018206819.1"/>
</dbReference>
<sequence length="163" mass="18048">MGISLDLGLPRSESRPERKITEPELRVSFPNSSASGTMWCNVLDRPLAAAGGRSSTPAKGEDSGVVQEIRLFLRGIQVRSRRREVSKHDLEKAGRSLSNFVLPRCLDAMWLGDVSVPPIPGRKDQSSPQGKLSQPRKMKKKSKEARKKCTKRLSRIISAITRG</sequence>
<evidence type="ECO:0000313" key="2">
    <source>
        <dbReference type="EMBL" id="KUJ17938.1"/>
    </source>
</evidence>
<feature type="compositionally biased region" description="Basic residues" evidence="1">
    <location>
        <begin position="134"/>
        <end position="151"/>
    </location>
</feature>
<dbReference type="GeneID" id="28816545"/>